<evidence type="ECO:0000256" key="1">
    <source>
        <dbReference type="SAM" id="MobiDB-lite"/>
    </source>
</evidence>
<organism evidence="2 3">
    <name type="scientific">Streptomyces beijiangensis</name>
    <dbReference type="NCBI Taxonomy" id="163361"/>
    <lineage>
        <taxon>Bacteria</taxon>
        <taxon>Bacillati</taxon>
        <taxon>Actinomycetota</taxon>
        <taxon>Actinomycetes</taxon>
        <taxon>Kitasatosporales</taxon>
        <taxon>Streptomycetaceae</taxon>
        <taxon>Streptomyces</taxon>
    </lineage>
</organism>
<comment type="caution">
    <text evidence="2">The sequence shown here is derived from an EMBL/GenBank/DDBJ whole genome shotgun (WGS) entry which is preliminary data.</text>
</comment>
<dbReference type="AlphaFoldDB" id="A0A939F4Q1"/>
<dbReference type="EMBL" id="JAFLRJ010000053">
    <property type="protein sequence ID" value="MBO0511424.1"/>
    <property type="molecule type" value="Genomic_DNA"/>
</dbReference>
<name>A0A939F4Q1_9ACTN</name>
<keyword evidence="3" id="KW-1185">Reference proteome</keyword>
<evidence type="ECO:0000313" key="2">
    <source>
        <dbReference type="EMBL" id="MBO0511424.1"/>
    </source>
</evidence>
<reference evidence="2" key="1">
    <citation type="submission" date="2021-03" db="EMBL/GenBank/DDBJ databases">
        <title>Streptomyces poriferae sp. nov., a novel marine sponge-derived Actinobacteria species with anti-MRSA activity.</title>
        <authorList>
            <person name="Sandoval-Powers M."/>
            <person name="Kralova S."/>
            <person name="Nguyen G.-S."/>
            <person name="Fawwal D."/>
            <person name="Degnes K."/>
            <person name="Klinkenberg G."/>
            <person name="Sletta H."/>
            <person name="Wentzel A."/>
            <person name="Liles M.R."/>
        </authorList>
    </citation>
    <scope>NUCLEOTIDE SEQUENCE</scope>
    <source>
        <strain evidence="2">DSM 41794</strain>
    </source>
</reference>
<sequence>MAQTNNTTNRTTNRTKNRTTQRSRSLRRALRREVPSTVGLLADEQDFAAMRCYDTFAFDDHQVYLDQIDGLLRSLTSQGVHTTVALFDPAEYADFCEASGLDPDSADSRTRFTADIASAGACVLYGGQSIEHLVPQLINEAVNQATWEYATMLLAGLGECADCGADVGQSAFAQASRRLLHLLEGAGPGVHHLVCSVPTEDEPLLAVLHAERLTGQPARLDHAEGAAFITVLAAGIATESPGGVVLRTSGRGEADRVHGWKLNGGRLAPLTAGEVFNAYCTDAETGDPVAPESGVEYCAGFALPEEEPHH</sequence>
<dbReference type="RefSeq" id="WP_206960844.1">
    <property type="nucleotide sequence ID" value="NZ_BAAAJJ010000005.1"/>
</dbReference>
<feature type="region of interest" description="Disordered" evidence="1">
    <location>
        <begin position="1"/>
        <end position="29"/>
    </location>
</feature>
<feature type="compositionally biased region" description="Basic residues" evidence="1">
    <location>
        <begin position="13"/>
        <end position="29"/>
    </location>
</feature>
<feature type="compositionally biased region" description="Low complexity" evidence="1">
    <location>
        <begin position="1"/>
        <end position="12"/>
    </location>
</feature>
<dbReference type="Proteomes" id="UP000664167">
    <property type="component" value="Unassembled WGS sequence"/>
</dbReference>
<accession>A0A939F4Q1</accession>
<gene>
    <name evidence="2" type="ORF">J0695_06325</name>
</gene>
<protein>
    <submittedName>
        <fullName evidence="2">Uncharacterized protein</fullName>
    </submittedName>
</protein>
<proteinExistence type="predicted"/>
<evidence type="ECO:0000313" key="3">
    <source>
        <dbReference type="Proteomes" id="UP000664167"/>
    </source>
</evidence>